<organism evidence="1 2">
    <name type="scientific">Dyadobacter luticola</name>
    <dbReference type="NCBI Taxonomy" id="1979387"/>
    <lineage>
        <taxon>Bacteria</taxon>
        <taxon>Pseudomonadati</taxon>
        <taxon>Bacteroidota</taxon>
        <taxon>Cytophagia</taxon>
        <taxon>Cytophagales</taxon>
        <taxon>Spirosomataceae</taxon>
        <taxon>Dyadobacter</taxon>
    </lineage>
</organism>
<dbReference type="InterPro" id="IPR025459">
    <property type="entry name" value="DUF4279"/>
</dbReference>
<dbReference type="Proteomes" id="UP000306402">
    <property type="component" value="Unassembled WGS sequence"/>
</dbReference>
<dbReference type="RefSeq" id="WP_138368560.1">
    <property type="nucleotide sequence ID" value="NZ_VCEJ01000013.1"/>
</dbReference>
<proteinExistence type="predicted"/>
<keyword evidence="2" id="KW-1185">Reference proteome</keyword>
<dbReference type="AlphaFoldDB" id="A0A5R9KLQ6"/>
<dbReference type="Pfam" id="PF14106">
    <property type="entry name" value="DUF4279"/>
    <property type="match status" value="1"/>
</dbReference>
<protein>
    <submittedName>
        <fullName evidence="1">DUF4279 domain-containing protein</fullName>
    </submittedName>
</protein>
<reference evidence="1 2" key="1">
    <citation type="submission" date="2019-05" db="EMBL/GenBank/DDBJ databases">
        <authorList>
            <person name="Qu J.-H."/>
        </authorList>
    </citation>
    <scope>NUCLEOTIDE SEQUENCE [LARGE SCALE GENOMIC DNA]</scope>
    <source>
        <strain evidence="1 2">T17</strain>
    </source>
</reference>
<dbReference type="EMBL" id="VCEJ01000013">
    <property type="protein sequence ID" value="TLU96986.1"/>
    <property type="molecule type" value="Genomic_DNA"/>
</dbReference>
<dbReference type="OrthoDB" id="1495141at2"/>
<evidence type="ECO:0000313" key="1">
    <source>
        <dbReference type="EMBL" id="TLU96986.1"/>
    </source>
</evidence>
<sequence length="135" mass="15374">MKNRVYSKLHDFACSVDDISILLDTYPTISWIEGDSAQVGKAPTIRVGRTWQLVANVDEDRPLSEHIDVMINFIRLKRDSLSKVLESAYGEFTIVCMYRSKADFNFGAYFDQKSLNILSGIGLNLDIDVYFLPKN</sequence>
<name>A0A5R9KLQ6_9BACT</name>
<evidence type="ECO:0000313" key="2">
    <source>
        <dbReference type="Proteomes" id="UP000306402"/>
    </source>
</evidence>
<gene>
    <name evidence="1" type="ORF">FEN17_27075</name>
</gene>
<comment type="caution">
    <text evidence="1">The sequence shown here is derived from an EMBL/GenBank/DDBJ whole genome shotgun (WGS) entry which is preliminary data.</text>
</comment>
<accession>A0A5R9KLQ6</accession>